<dbReference type="GO" id="GO:0005524">
    <property type="term" value="F:ATP binding"/>
    <property type="evidence" value="ECO:0007669"/>
    <property type="project" value="UniProtKB-KW"/>
</dbReference>
<comment type="similarity">
    <text evidence="1">Belongs to the MCM family.</text>
</comment>
<evidence type="ECO:0000259" key="10">
    <source>
        <dbReference type="Pfam" id="PF17207"/>
    </source>
</evidence>
<evidence type="ECO:0000256" key="6">
    <source>
        <dbReference type="ARBA" id="ARBA00022806"/>
    </source>
</evidence>
<name>A0A1S8AR42_9EURY</name>
<dbReference type="InterPro" id="IPR012340">
    <property type="entry name" value="NA-bd_OB-fold"/>
</dbReference>
<dbReference type="GO" id="GO:0006260">
    <property type="term" value="P:DNA replication"/>
    <property type="evidence" value="ECO:0007669"/>
    <property type="project" value="UniProtKB-KW"/>
</dbReference>
<dbReference type="Proteomes" id="UP000189370">
    <property type="component" value="Unassembled WGS sequence"/>
</dbReference>
<dbReference type="PANTHER" id="PTHR11630:SF66">
    <property type="entry name" value="DNA REPLICATION LICENSING FACTOR MCM4"/>
    <property type="match status" value="1"/>
</dbReference>
<dbReference type="OrthoDB" id="275317at2157"/>
<dbReference type="Pfam" id="PF17207">
    <property type="entry name" value="MCM_OB"/>
    <property type="match status" value="1"/>
</dbReference>
<evidence type="ECO:0000256" key="1">
    <source>
        <dbReference type="ARBA" id="ARBA00008010"/>
    </source>
</evidence>
<organism evidence="11 12">
    <name type="scientific">Natrinema saccharevitans</name>
    <dbReference type="NCBI Taxonomy" id="301967"/>
    <lineage>
        <taxon>Archaea</taxon>
        <taxon>Methanobacteriati</taxon>
        <taxon>Methanobacteriota</taxon>
        <taxon>Stenosarchaea group</taxon>
        <taxon>Halobacteria</taxon>
        <taxon>Halobacteriales</taxon>
        <taxon>Natrialbaceae</taxon>
        <taxon>Natrinema</taxon>
    </lineage>
</organism>
<comment type="caution">
    <text evidence="11">The sequence shown here is derived from an EMBL/GenBank/DDBJ whole genome shotgun (WGS) entry which is preliminary data.</text>
</comment>
<gene>
    <name evidence="11" type="ORF">A6E15_19120</name>
</gene>
<dbReference type="GO" id="GO:0016787">
    <property type="term" value="F:hydrolase activity"/>
    <property type="evidence" value="ECO:0007669"/>
    <property type="project" value="UniProtKB-KW"/>
</dbReference>
<evidence type="ECO:0000256" key="4">
    <source>
        <dbReference type="ARBA" id="ARBA00022741"/>
    </source>
</evidence>
<dbReference type="SUPFAM" id="SSF50249">
    <property type="entry name" value="Nucleic acid-binding proteins"/>
    <property type="match status" value="1"/>
</dbReference>
<dbReference type="Gene3D" id="3.30.1640.10">
    <property type="entry name" value="mini-chromosome maintenance (MCM) complex, chain A, domain 1"/>
    <property type="match status" value="1"/>
</dbReference>
<protein>
    <recommendedName>
        <fullName evidence="2">DNA helicase</fullName>
        <ecNumber evidence="2">3.6.4.12</ecNumber>
    </recommendedName>
</protein>
<dbReference type="STRING" id="301967.A6E15_19120"/>
<keyword evidence="7" id="KW-0067">ATP-binding</keyword>
<feature type="region of interest" description="Disordered" evidence="9">
    <location>
        <begin position="294"/>
        <end position="314"/>
    </location>
</feature>
<dbReference type="InterPro" id="IPR031327">
    <property type="entry name" value="MCM"/>
</dbReference>
<dbReference type="Gene3D" id="2.20.28.10">
    <property type="match status" value="1"/>
</dbReference>
<dbReference type="Gene3D" id="2.40.50.140">
    <property type="entry name" value="Nucleic acid-binding proteins"/>
    <property type="match status" value="1"/>
</dbReference>
<evidence type="ECO:0000256" key="3">
    <source>
        <dbReference type="ARBA" id="ARBA00022705"/>
    </source>
</evidence>
<accession>A0A1S8AR42</accession>
<evidence type="ECO:0000313" key="12">
    <source>
        <dbReference type="Proteomes" id="UP000189370"/>
    </source>
</evidence>
<reference evidence="12" key="1">
    <citation type="submission" date="2016-04" db="EMBL/GenBank/DDBJ databases">
        <authorList>
            <person name="Chen S.-C."/>
            <person name="Lai M.-C."/>
        </authorList>
    </citation>
    <scope>NUCLEOTIDE SEQUENCE [LARGE SCALE GENOMIC DNA]</scope>
    <source>
        <strain evidence="12">AB14</strain>
    </source>
</reference>
<keyword evidence="8" id="KW-0238">DNA-binding</keyword>
<evidence type="ECO:0000256" key="9">
    <source>
        <dbReference type="SAM" id="MobiDB-lite"/>
    </source>
</evidence>
<evidence type="ECO:0000256" key="7">
    <source>
        <dbReference type="ARBA" id="ARBA00022840"/>
    </source>
</evidence>
<evidence type="ECO:0000256" key="8">
    <source>
        <dbReference type="ARBA" id="ARBA00023125"/>
    </source>
</evidence>
<keyword evidence="3" id="KW-0235">DNA replication</keyword>
<keyword evidence="5" id="KW-0378">Hydrolase</keyword>
<dbReference type="SMART" id="SM00350">
    <property type="entry name" value="MCM"/>
    <property type="match status" value="1"/>
</dbReference>
<dbReference type="AlphaFoldDB" id="A0A1S8AR42"/>
<keyword evidence="4" id="KW-0547">Nucleotide-binding</keyword>
<keyword evidence="12" id="KW-1185">Reference proteome</keyword>
<evidence type="ECO:0000256" key="2">
    <source>
        <dbReference type="ARBA" id="ARBA00012551"/>
    </source>
</evidence>
<dbReference type="RefSeq" id="WP_076148811.1">
    <property type="nucleotide sequence ID" value="NZ_LWLN01000003.1"/>
</dbReference>
<feature type="domain" description="MCM OB" evidence="10">
    <location>
        <begin position="87"/>
        <end position="205"/>
    </location>
</feature>
<dbReference type="EC" id="3.6.4.12" evidence="2"/>
<dbReference type="FunFam" id="2.20.28.10:FF:000003">
    <property type="entry name" value="DNA helicase"/>
    <property type="match status" value="1"/>
</dbReference>
<dbReference type="GO" id="GO:0017116">
    <property type="term" value="F:single-stranded DNA helicase activity"/>
    <property type="evidence" value="ECO:0007669"/>
    <property type="project" value="TreeGrafter"/>
</dbReference>
<dbReference type="GO" id="GO:0042555">
    <property type="term" value="C:MCM complex"/>
    <property type="evidence" value="ECO:0007669"/>
    <property type="project" value="TreeGrafter"/>
</dbReference>
<dbReference type="GO" id="GO:0003697">
    <property type="term" value="F:single-stranded DNA binding"/>
    <property type="evidence" value="ECO:0007669"/>
    <property type="project" value="TreeGrafter"/>
</dbReference>
<sequence>MDDEWIELFEGPLSEYADSASSNGRVRIPWTELSEAHPDLAESVLSDPETTLKVASNALGRVGPVRTTVRVYDLPDHRTYRVGKYGSSMLGNLIGVRGTVVDVNRVKPCAREAAFECHLCGTLTRVPQSGGDLIEPGQCQGCEQDGGMRLNLAQSEVIDYQRIILERANSSMDDPPVEIVHLWKDLCETLSPGDTVTVVGIYDILPNQDKAVLETYLDAVSINNSKQPATVDEMADWQVKKWTFETADELCTAGSDYDCSKREIVETVADEHGVAEGEITAALEDLDDQSVVSERRGGRIHITTSSPPTFEPAE</sequence>
<dbReference type="PANTHER" id="PTHR11630">
    <property type="entry name" value="DNA REPLICATION LICENSING FACTOR MCM FAMILY MEMBER"/>
    <property type="match status" value="1"/>
</dbReference>
<evidence type="ECO:0000313" key="11">
    <source>
        <dbReference type="EMBL" id="OLZ39076.1"/>
    </source>
</evidence>
<evidence type="ECO:0000256" key="5">
    <source>
        <dbReference type="ARBA" id="ARBA00022801"/>
    </source>
</evidence>
<proteinExistence type="inferred from homology"/>
<dbReference type="EMBL" id="LWLN01000003">
    <property type="protein sequence ID" value="OLZ39076.1"/>
    <property type="molecule type" value="Genomic_DNA"/>
</dbReference>
<keyword evidence="6" id="KW-0347">Helicase</keyword>
<dbReference type="InterPro" id="IPR033762">
    <property type="entry name" value="MCM_OB"/>
</dbReference>